<evidence type="ECO:0000313" key="3">
    <source>
        <dbReference type="Proteomes" id="UP000516148"/>
    </source>
</evidence>
<feature type="signal peptide" evidence="1">
    <location>
        <begin position="1"/>
        <end position="24"/>
    </location>
</feature>
<dbReference type="KEGG" id="spap:H3Z74_12375"/>
<dbReference type="EMBL" id="CP061038">
    <property type="protein sequence ID" value="QNQ07623.1"/>
    <property type="molecule type" value="Genomic_DNA"/>
</dbReference>
<name>A0A7H0LD70_9SPHN</name>
<reference evidence="2 3" key="1">
    <citation type="submission" date="2020-09" db="EMBL/GenBank/DDBJ databases">
        <title>Sphingomonas sp., a new species isolated from pork steak.</title>
        <authorList>
            <person name="Heidler von Heilborn D."/>
        </authorList>
    </citation>
    <scope>NUCLEOTIDE SEQUENCE [LARGE SCALE GENOMIC DNA]</scope>
    <source>
        <strain evidence="3">S8-3T</strain>
    </source>
</reference>
<dbReference type="Proteomes" id="UP000516148">
    <property type="component" value="Chromosome"/>
</dbReference>
<sequence length="642" mass="70778">MIMRLGTTAFAALLATSFALPTMAQTAPTAITIPPKYKNFRAAIYIAVGDARRLADRATFDRQYARAASQLHFDKVYIEAYRDRDFATDDELERVKSYFAEKGIATAGGITLAAGGEGGQFGTFDYEKPADRAECEKAVRLAARHFDEVILDDFFFYTSKSDADIAAKGKQSWTQYRLETMRKVSRDLVLAPAHAVNPRVKMVIKYPNWYEHFQGLGYDLDQQAQAFDGIYTGTETRDPTLTDQLLQQYESYGIIRYYGNIRPGGNGGGWVDTFSTRDLDRYAEQLWDTLFAKAPEITLFNWHPMSEDAAAEAGQRPWANAQTSFDWEAEQRRWRASGARLPAGWGRAAGYALETVDSVLGELGQPIGIASYKPYQSSGEDFLHNYLGTIGLPIELSPHFPEAAKTMLLTEAAAADPMIVAKIQRALKRGATVIVTSGLVEKLQDRGFRDLAEWVPTGRRVLIDQFVQGYGAGNGTPLNATEGTQKPILFPDIRFYTNDSWAIVRGVAGAKGFPLILMNRYSAGTLYMLTVPENPADLYAMPPAMLAQIRKVASSDMPVMIEAPAHVSLFAYDNDTFVVQSFRGETTPVAVHAAGRQLVELPSGTIVSATAPIAGSATAAPDRADFALTLPPHSFRVFRIVR</sequence>
<evidence type="ECO:0000256" key="1">
    <source>
        <dbReference type="SAM" id="SignalP"/>
    </source>
</evidence>
<organism evidence="2 3">
    <name type="scientific">Sphingomonas alpina</name>
    <dbReference type="NCBI Taxonomy" id="653931"/>
    <lineage>
        <taxon>Bacteria</taxon>
        <taxon>Pseudomonadati</taxon>
        <taxon>Pseudomonadota</taxon>
        <taxon>Alphaproteobacteria</taxon>
        <taxon>Sphingomonadales</taxon>
        <taxon>Sphingomonadaceae</taxon>
        <taxon>Sphingomonas</taxon>
    </lineage>
</organism>
<proteinExistence type="predicted"/>
<feature type="chain" id="PRO_5028799969" evidence="1">
    <location>
        <begin position="25"/>
        <end position="642"/>
    </location>
</feature>
<protein>
    <submittedName>
        <fullName evidence="2">Uncharacterized protein</fullName>
    </submittedName>
</protein>
<gene>
    <name evidence="2" type="ORF">H3Z74_12375</name>
</gene>
<keyword evidence="3" id="KW-1185">Reference proteome</keyword>
<accession>A0A7H0LD70</accession>
<keyword evidence="1" id="KW-0732">Signal</keyword>
<evidence type="ECO:0000313" key="2">
    <source>
        <dbReference type="EMBL" id="QNQ07623.1"/>
    </source>
</evidence>
<dbReference type="AlphaFoldDB" id="A0A7H0LD70"/>